<dbReference type="PROSITE" id="PS50930">
    <property type="entry name" value="HTH_LYTTR"/>
    <property type="match status" value="1"/>
</dbReference>
<dbReference type="Gene3D" id="2.40.50.1020">
    <property type="entry name" value="LytTr DNA-binding domain"/>
    <property type="match status" value="1"/>
</dbReference>
<evidence type="ECO:0000256" key="3">
    <source>
        <dbReference type="PROSITE-ProRule" id="PRU00169"/>
    </source>
</evidence>
<protein>
    <recommendedName>
        <fullName evidence="1">Stage 0 sporulation protein A homolog</fullName>
    </recommendedName>
</protein>
<dbReference type="SUPFAM" id="SSF52172">
    <property type="entry name" value="CheY-like"/>
    <property type="match status" value="1"/>
</dbReference>
<dbReference type="Pfam" id="PF04397">
    <property type="entry name" value="LytTR"/>
    <property type="match status" value="1"/>
</dbReference>
<name>A0A5M9I239_9FIRM</name>
<dbReference type="InterPro" id="IPR011006">
    <property type="entry name" value="CheY-like_superfamily"/>
</dbReference>
<dbReference type="PANTHER" id="PTHR37299:SF1">
    <property type="entry name" value="STAGE 0 SPORULATION PROTEIN A HOMOLOG"/>
    <property type="match status" value="1"/>
</dbReference>
<sequence>MYHIAVVEDDKMYAAQLKEYLKQYEKEKKQKISVTMFSDGEDIVTDYSADFDIILMDIEMKFLDGMSAAERIREKDSEVIIIFITNMPQYAIQGYRVDALDYVLKPLSYFAFSQRIDRALSRIRKNDVRFVVIPLKGGRRKVDVSLLCYVEVRDHDLIYHTVDGNFTTKGTIKDAEDALKEENFFRCNRCYLVNLDYVENFQGSDVTVNGDVIQVSRSRKKVFLDALNDYMNEVGK</sequence>
<dbReference type="InterPro" id="IPR007492">
    <property type="entry name" value="LytTR_DNA-bd_dom"/>
</dbReference>
<reference evidence="6" key="1">
    <citation type="submission" date="2019-07" db="EMBL/GenBank/DDBJ databases">
        <authorList>
            <person name="Wongkuna S."/>
            <person name="Scaria J."/>
        </authorList>
    </citation>
    <scope>NUCLEOTIDE SEQUENCE [LARGE SCALE GENOMIC DNA]</scope>
    <source>
        <strain evidence="6">SW178</strain>
    </source>
</reference>
<dbReference type="GO" id="GO:0003677">
    <property type="term" value="F:DNA binding"/>
    <property type="evidence" value="ECO:0007669"/>
    <property type="project" value="InterPro"/>
</dbReference>
<dbReference type="RefSeq" id="WP_087150938.1">
    <property type="nucleotide sequence ID" value="NZ_VMSO01000005.1"/>
</dbReference>
<keyword evidence="7" id="KW-1185">Reference proteome</keyword>
<dbReference type="AlphaFoldDB" id="A0A5M9I239"/>
<evidence type="ECO:0000259" key="5">
    <source>
        <dbReference type="PROSITE" id="PS50930"/>
    </source>
</evidence>
<organism evidence="6 7">
    <name type="scientific">Mediterraneibacter catenae</name>
    <dbReference type="NCBI Taxonomy" id="2594882"/>
    <lineage>
        <taxon>Bacteria</taxon>
        <taxon>Bacillati</taxon>
        <taxon>Bacillota</taxon>
        <taxon>Clostridia</taxon>
        <taxon>Lachnospirales</taxon>
        <taxon>Lachnospiraceae</taxon>
        <taxon>Mediterraneibacter</taxon>
    </lineage>
</organism>
<evidence type="ECO:0000313" key="7">
    <source>
        <dbReference type="Proteomes" id="UP000322025"/>
    </source>
</evidence>
<feature type="modified residue" description="4-aspartylphosphate" evidence="3">
    <location>
        <position position="57"/>
    </location>
</feature>
<dbReference type="InterPro" id="IPR046947">
    <property type="entry name" value="LytR-like"/>
</dbReference>
<evidence type="ECO:0000256" key="1">
    <source>
        <dbReference type="ARBA" id="ARBA00018672"/>
    </source>
</evidence>
<dbReference type="PROSITE" id="PS50110">
    <property type="entry name" value="RESPONSE_REGULATORY"/>
    <property type="match status" value="1"/>
</dbReference>
<feature type="domain" description="Response regulatory" evidence="4">
    <location>
        <begin position="3"/>
        <end position="120"/>
    </location>
</feature>
<dbReference type="InterPro" id="IPR001789">
    <property type="entry name" value="Sig_transdc_resp-reg_receiver"/>
</dbReference>
<dbReference type="EMBL" id="VMSO01000005">
    <property type="protein sequence ID" value="KAA8501916.1"/>
    <property type="molecule type" value="Genomic_DNA"/>
</dbReference>
<dbReference type="Gene3D" id="3.40.50.2300">
    <property type="match status" value="1"/>
</dbReference>
<keyword evidence="3" id="KW-0597">Phosphoprotein</keyword>
<proteinExistence type="predicted"/>
<comment type="function">
    <text evidence="2">May play the central regulatory role in sporulation. It may be an element of the effector pathway responsible for the activation of sporulation genes in response to nutritional stress. Spo0A may act in concert with spo0H (a sigma factor) to control the expression of some genes that are critical to the sporulation process.</text>
</comment>
<dbReference type="PANTHER" id="PTHR37299">
    <property type="entry name" value="TRANSCRIPTIONAL REGULATOR-RELATED"/>
    <property type="match status" value="1"/>
</dbReference>
<dbReference type="SMART" id="SM00850">
    <property type="entry name" value="LytTR"/>
    <property type="match status" value="1"/>
</dbReference>
<evidence type="ECO:0000259" key="4">
    <source>
        <dbReference type="PROSITE" id="PS50110"/>
    </source>
</evidence>
<comment type="caution">
    <text evidence="6">The sequence shown here is derived from an EMBL/GenBank/DDBJ whole genome shotgun (WGS) entry which is preliminary data.</text>
</comment>
<accession>A0A5M9I239</accession>
<evidence type="ECO:0000256" key="2">
    <source>
        <dbReference type="ARBA" id="ARBA00024867"/>
    </source>
</evidence>
<evidence type="ECO:0000313" key="6">
    <source>
        <dbReference type="EMBL" id="KAA8501916.1"/>
    </source>
</evidence>
<dbReference type="SMART" id="SM00448">
    <property type="entry name" value="REC"/>
    <property type="match status" value="1"/>
</dbReference>
<dbReference type="OrthoDB" id="1839448at2"/>
<gene>
    <name evidence="6" type="ORF">FNY66_05595</name>
</gene>
<feature type="domain" description="HTH LytTR-type" evidence="5">
    <location>
        <begin position="130"/>
        <end position="229"/>
    </location>
</feature>
<dbReference type="Pfam" id="PF00072">
    <property type="entry name" value="Response_reg"/>
    <property type="match status" value="1"/>
</dbReference>
<dbReference type="Proteomes" id="UP000322025">
    <property type="component" value="Unassembled WGS sequence"/>
</dbReference>
<dbReference type="GO" id="GO:0000156">
    <property type="term" value="F:phosphorelay response regulator activity"/>
    <property type="evidence" value="ECO:0007669"/>
    <property type="project" value="InterPro"/>
</dbReference>